<dbReference type="PANTHER" id="PTHR35859">
    <property type="entry name" value="NONSELECTIVE CATION CHANNEL PROTEIN"/>
    <property type="match status" value="1"/>
</dbReference>
<sequence length="659" mass="74529">MTFPAKSYAEAWTADGRSAEEDEGLVAGGSSETEACLPVEQADELGNIPVLSSTYPVYVTIHRIQRLILASIDEPYTLEQLKHPRINALIVQPLVDRLYDADDISTVYCLLANKLHFMREQSTSVHQAVTTARATLCEVLATRILRQFHEVNSGNQGLLLLSRMLVEGFDPFQGAPQAVETGGRQRVQWPVQERGGHERKVTALELAILSESKMFISSAGCQRVVNAVYEGRVIYTPLSFVDILPDHYKHRPVSLYDPRKAPILNHHRLIVPRSRNLIEFIHFLVLLALYLLTMLYRNSSSEIFELLFCLYTAGWVLDEIAAVVEHGWEVHSQSLWSFLDITFSSIYGVYLLARVYDIIVGRFPNGHGLHILALAAPILLTRVAFNIMPNNIVFISLHAMMKDFMLLTFLAAWCFMGFLLALQWLIDANDNFSETPTWFTIVKWMLWIWFGLDGTGIEESVQFHLIFGPALMIGFAFLGNTLFLTILVAMLTNTFSKIIADETSEVRFRRAVLTFEGVKSDAIFAYPPPFNIFALLFLLPLKFFVSAKTFHSVNVNLIRALNLPTLLLITLYERHQFSSRTRRKGKNSFLAWQFNYFSPHADIDAVFKAVPPPEICDAIEALDRIGDAVSEKSAGPSRRRPVPPRAWSPHLPMTGEHED</sequence>
<gene>
    <name evidence="5" type="ORF">E0L32_002295</name>
</gene>
<dbReference type="GeneID" id="41969742"/>
<evidence type="ECO:0000313" key="6">
    <source>
        <dbReference type="Proteomes" id="UP000319257"/>
    </source>
</evidence>
<keyword evidence="6" id="KW-1185">Reference proteome</keyword>
<dbReference type="RefSeq" id="XP_030988510.1">
    <property type="nucleotide sequence ID" value="XM_031136469.1"/>
</dbReference>
<keyword evidence="2" id="KW-0472">Membrane</keyword>
<dbReference type="InterPro" id="IPR056337">
    <property type="entry name" value="LHD_YVC1"/>
</dbReference>
<evidence type="ECO:0000256" key="1">
    <source>
        <dbReference type="SAM" id="MobiDB-lite"/>
    </source>
</evidence>
<proteinExistence type="predicted"/>
<keyword evidence="2" id="KW-1133">Transmembrane helix</keyword>
<evidence type="ECO:0008006" key="7">
    <source>
        <dbReference type="Google" id="ProtNLM"/>
    </source>
</evidence>
<feature type="transmembrane region" description="Helical" evidence="2">
    <location>
        <begin position="406"/>
        <end position="426"/>
    </location>
</feature>
<dbReference type="InterPro" id="IPR056336">
    <property type="entry name" value="YVC1_C"/>
</dbReference>
<dbReference type="Proteomes" id="UP000319257">
    <property type="component" value="Unassembled WGS sequence"/>
</dbReference>
<feature type="transmembrane region" description="Helical" evidence="2">
    <location>
        <begin position="368"/>
        <end position="385"/>
    </location>
</feature>
<organism evidence="5 6">
    <name type="scientific">Thyridium curvatum</name>
    <dbReference type="NCBI Taxonomy" id="1093900"/>
    <lineage>
        <taxon>Eukaryota</taxon>
        <taxon>Fungi</taxon>
        <taxon>Dikarya</taxon>
        <taxon>Ascomycota</taxon>
        <taxon>Pezizomycotina</taxon>
        <taxon>Sordariomycetes</taxon>
        <taxon>Sordariomycetidae</taxon>
        <taxon>Thyridiales</taxon>
        <taxon>Thyridiaceae</taxon>
        <taxon>Thyridium</taxon>
    </lineage>
</organism>
<feature type="transmembrane region" description="Helical" evidence="2">
    <location>
        <begin position="336"/>
        <end position="356"/>
    </location>
</feature>
<dbReference type="Pfam" id="PF23317">
    <property type="entry name" value="YVC1_C"/>
    <property type="match status" value="1"/>
</dbReference>
<feature type="domain" description="YVC1 N-terminal linker helical" evidence="3">
    <location>
        <begin position="60"/>
        <end position="239"/>
    </location>
</feature>
<comment type="caution">
    <text evidence="5">The sequence shown here is derived from an EMBL/GenBank/DDBJ whole genome shotgun (WGS) entry which is preliminary data.</text>
</comment>
<evidence type="ECO:0000313" key="5">
    <source>
        <dbReference type="EMBL" id="TPX06799.1"/>
    </source>
</evidence>
<keyword evidence="2" id="KW-0812">Transmembrane</keyword>
<dbReference type="PANTHER" id="PTHR35859:SF1">
    <property type="entry name" value="NONSELECTIVE CATION CHANNEL PROTEIN"/>
    <property type="match status" value="1"/>
</dbReference>
<feature type="transmembrane region" description="Helical" evidence="2">
    <location>
        <begin position="277"/>
        <end position="297"/>
    </location>
</feature>
<dbReference type="OrthoDB" id="2373987at2759"/>
<feature type="transmembrane region" description="Helical" evidence="2">
    <location>
        <begin position="438"/>
        <end position="457"/>
    </location>
</feature>
<dbReference type="InParanoid" id="A0A507APN8"/>
<feature type="transmembrane region" description="Helical" evidence="2">
    <location>
        <begin position="469"/>
        <end position="491"/>
    </location>
</feature>
<feature type="region of interest" description="Disordered" evidence="1">
    <location>
        <begin position="629"/>
        <end position="659"/>
    </location>
</feature>
<accession>A0A507APN8</accession>
<reference evidence="5 6" key="1">
    <citation type="submission" date="2019-06" db="EMBL/GenBank/DDBJ databases">
        <title>Draft genome sequence of the filamentous fungus Phialemoniopsis curvata isolated from diesel fuel.</title>
        <authorList>
            <person name="Varaljay V.A."/>
            <person name="Lyon W.J."/>
            <person name="Crouch A.L."/>
            <person name="Drake C.E."/>
            <person name="Hollomon J.M."/>
            <person name="Nadeau L.J."/>
            <person name="Nunn H.S."/>
            <person name="Stevenson B.S."/>
            <person name="Bojanowski C.L."/>
            <person name="Crookes-Goodson W.J."/>
        </authorList>
    </citation>
    <scope>NUCLEOTIDE SEQUENCE [LARGE SCALE GENOMIC DNA]</scope>
    <source>
        <strain evidence="5 6">D216</strain>
    </source>
</reference>
<protein>
    <recommendedName>
        <fullName evidence="7">Nonselective cation channel</fullName>
    </recommendedName>
</protein>
<dbReference type="STRING" id="1093900.A0A507APN8"/>
<evidence type="ECO:0000259" key="4">
    <source>
        <dbReference type="Pfam" id="PF23317"/>
    </source>
</evidence>
<name>A0A507APN8_9PEZI</name>
<feature type="domain" description="Calcium channel YVC1-like C-terminal transmembrane" evidence="4">
    <location>
        <begin position="283"/>
        <end position="578"/>
    </location>
</feature>
<evidence type="ECO:0000256" key="2">
    <source>
        <dbReference type="SAM" id="Phobius"/>
    </source>
</evidence>
<feature type="transmembrane region" description="Helical" evidence="2">
    <location>
        <begin position="523"/>
        <end position="541"/>
    </location>
</feature>
<dbReference type="AlphaFoldDB" id="A0A507APN8"/>
<dbReference type="InterPro" id="IPR052971">
    <property type="entry name" value="TRP_calcium_channel"/>
</dbReference>
<evidence type="ECO:0000259" key="3">
    <source>
        <dbReference type="Pfam" id="PF23190"/>
    </source>
</evidence>
<dbReference type="Pfam" id="PF23190">
    <property type="entry name" value="LHD_TRPY1"/>
    <property type="match status" value="1"/>
</dbReference>
<dbReference type="EMBL" id="SKBQ01000009">
    <property type="protein sequence ID" value="TPX06799.1"/>
    <property type="molecule type" value="Genomic_DNA"/>
</dbReference>